<gene>
    <name evidence="1" type="ORF">VTAP4600_B1525</name>
</gene>
<evidence type="ECO:0000313" key="2">
    <source>
        <dbReference type="Proteomes" id="UP000235828"/>
    </source>
</evidence>
<evidence type="ECO:0000313" key="1">
    <source>
        <dbReference type="EMBL" id="SON53136.1"/>
    </source>
</evidence>
<name>A0A2N8ZMP7_9VIBR</name>
<reference evidence="1 2" key="1">
    <citation type="submission" date="2017-10" db="EMBL/GenBank/DDBJ databases">
        <authorList>
            <person name="Banno H."/>
            <person name="Chua N.-H."/>
        </authorList>
    </citation>
    <scope>NUCLEOTIDE SEQUENCE [LARGE SCALE GENOMIC DNA]</scope>
    <source>
        <strain evidence="1">Vibrio tapetis CECT4600</strain>
    </source>
</reference>
<dbReference type="Proteomes" id="UP000235828">
    <property type="component" value="Chromosome B"/>
</dbReference>
<dbReference type="EMBL" id="LT960612">
    <property type="protein sequence ID" value="SON53136.1"/>
    <property type="molecule type" value="Genomic_DNA"/>
</dbReference>
<dbReference type="KEGG" id="vta:B1525"/>
<keyword evidence="2" id="KW-1185">Reference proteome</keyword>
<organism evidence="1 2">
    <name type="scientific">Vibrio tapetis subsp. tapetis</name>
    <dbReference type="NCBI Taxonomy" id="1671868"/>
    <lineage>
        <taxon>Bacteria</taxon>
        <taxon>Pseudomonadati</taxon>
        <taxon>Pseudomonadota</taxon>
        <taxon>Gammaproteobacteria</taxon>
        <taxon>Vibrionales</taxon>
        <taxon>Vibrionaceae</taxon>
        <taxon>Vibrio</taxon>
    </lineage>
</organism>
<accession>A0A2N8ZMP7</accession>
<sequence length="41" mass="4785">MPNLYSFATMTVLPHYDTVRGTNKLVVPLNPIFNKRTYRTN</sequence>
<protein>
    <submittedName>
        <fullName evidence="1">Uncharacterized protein</fullName>
    </submittedName>
</protein>
<dbReference type="AlphaFoldDB" id="A0A2N8ZMP7"/>
<proteinExistence type="predicted"/>